<feature type="transmembrane region" description="Helical" evidence="1">
    <location>
        <begin position="34"/>
        <end position="55"/>
    </location>
</feature>
<gene>
    <name evidence="2" type="ordered locus">VVA0092</name>
</gene>
<dbReference type="EMBL" id="BA000038">
    <property type="protein sequence ID" value="BAC96118.1"/>
    <property type="molecule type" value="Genomic_DNA"/>
</dbReference>
<evidence type="ECO:0000313" key="3">
    <source>
        <dbReference type="Proteomes" id="UP000002675"/>
    </source>
</evidence>
<organism evidence="2 3">
    <name type="scientific">Vibrio vulnificus (strain YJ016)</name>
    <dbReference type="NCBI Taxonomy" id="196600"/>
    <lineage>
        <taxon>Bacteria</taxon>
        <taxon>Pseudomonadati</taxon>
        <taxon>Pseudomonadota</taxon>
        <taxon>Gammaproteobacteria</taxon>
        <taxon>Vibrionales</taxon>
        <taxon>Vibrionaceae</taxon>
        <taxon>Vibrio</taxon>
    </lineage>
</organism>
<sequence>MKEDGNNAIDKEPLMADIQIPKSLHEVFGEKQSALEIACVFAFAFVGTAIVYWHLYLPMNAELNWKVALGFVLIADVLAGCVANFTKGTNQYYAARPSSRFTFIAIHFHIIAIAWLLGGSLLSAWIIWGNTIAAAMVINSLKGHKFQLFIAANLLCYGLLLLLILPLEPWLLACSLFFMTKVMFSFAVDHYANAE</sequence>
<dbReference type="KEGG" id="vvy:VVA0092"/>
<dbReference type="HOGENOM" id="CLU_123204_0_0_6"/>
<evidence type="ECO:0000256" key="1">
    <source>
        <dbReference type="SAM" id="Phobius"/>
    </source>
</evidence>
<accession>Q7MG77</accession>
<protein>
    <submittedName>
        <fullName evidence="2">Uncharacterized protein</fullName>
    </submittedName>
</protein>
<feature type="transmembrane region" description="Helical" evidence="1">
    <location>
        <begin position="67"/>
        <end position="86"/>
    </location>
</feature>
<dbReference type="AlphaFoldDB" id="Q7MG77"/>
<evidence type="ECO:0000313" key="2">
    <source>
        <dbReference type="EMBL" id="BAC96118.1"/>
    </source>
</evidence>
<keyword evidence="1" id="KW-0812">Transmembrane</keyword>
<keyword evidence="1" id="KW-0472">Membrane</keyword>
<dbReference type="Proteomes" id="UP000002675">
    <property type="component" value="Chromosome II"/>
</dbReference>
<feature type="transmembrane region" description="Helical" evidence="1">
    <location>
        <begin position="148"/>
        <end position="164"/>
    </location>
</feature>
<keyword evidence="1" id="KW-1133">Transmembrane helix</keyword>
<proteinExistence type="predicted"/>
<feature type="transmembrane region" description="Helical" evidence="1">
    <location>
        <begin position="98"/>
        <end position="116"/>
    </location>
</feature>
<reference evidence="2 3" key="1">
    <citation type="journal article" date="2003" name="Genome Res.">
        <title>Comparative genome analysis of Vibrio vulnificus, a marine pathogen.</title>
        <authorList>
            <person name="Chen C.Y."/>
            <person name="Wu K.M."/>
            <person name="Chang Y.C."/>
            <person name="Chang C.H."/>
            <person name="Tsai H.C."/>
            <person name="Liao T.L."/>
            <person name="Liu Y.M."/>
            <person name="Chen H.J."/>
            <person name="Shen A.B."/>
            <person name="Li J.C."/>
            <person name="Su T.L."/>
            <person name="Shao C.P."/>
            <person name="Lee C.T."/>
            <person name="Hor L.I."/>
            <person name="Tsai S.F."/>
        </authorList>
    </citation>
    <scope>NUCLEOTIDE SEQUENCE [LARGE SCALE GENOMIC DNA]</scope>
    <source>
        <strain evidence="2 3">YJ016</strain>
    </source>
</reference>
<name>Q7MG77_VIBVY</name>